<dbReference type="RefSeq" id="WP_379955752.1">
    <property type="nucleotide sequence ID" value="NZ_JAUYVI010000003.1"/>
</dbReference>
<gene>
    <name evidence="10" type="ORF">Q8A70_11515</name>
</gene>
<proteinExistence type="inferred from homology"/>
<feature type="transmembrane region" description="Helical" evidence="8">
    <location>
        <begin position="307"/>
        <end position="331"/>
    </location>
</feature>
<comment type="subcellular location">
    <subcellularLocation>
        <location evidence="1 8">Cell membrane</location>
        <topology evidence="1 8">Multi-pass membrane protein</topology>
    </subcellularLocation>
</comment>
<keyword evidence="6 8" id="KW-1133">Transmembrane helix</keyword>
<evidence type="ECO:0000256" key="1">
    <source>
        <dbReference type="ARBA" id="ARBA00004651"/>
    </source>
</evidence>
<evidence type="ECO:0000256" key="7">
    <source>
        <dbReference type="ARBA" id="ARBA00023136"/>
    </source>
</evidence>
<protein>
    <submittedName>
        <fullName evidence="10">ABC transporter permease subunit</fullName>
    </submittedName>
</protein>
<feature type="transmembrane region" description="Helical" evidence="8">
    <location>
        <begin position="157"/>
        <end position="178"/>
    </location>
</feature>
<dbReference type="Gene3D" id="1.10.3720.10">
    <property type="entry name" value="MetI-like"/>
    <property type="match status" value="1"/>
</dbReference>
<feature type="transmembrane region" description="Helical" evidence="8">
    <location>
        <begin position="34"/>
        <end position="54"/>
    </location>
</feature>
<keyword evidence="7 8" id="KW-0472">Membrane</keyword>
<reference evidence="11" key="1">
    <citation type="submission" date="2023-08" db="EMBL/GenBank/DDBJ databases">
        <title>Rhodospirillaceae gen. nov., a novel taxon isolated from the Yangtze River Yuezi River estuary sludge.</title>
        <authorList>
            <person name="Ruan L."/>
        </authorList>
    </citation>
    <scope>NUCLEOTIDE SEQUENCE [LARGE SCALE GENOMIC DNA]</scope>
    <source>
        <strain evidence="11">R-7</strain>
    </source>
</reference>
<evidence type="ECO:0000256" key="3">
    <source>
        <dbReference type="ARBA" id="ARBA00022448"/>
    </source>
</evidence>
<evidence type="ECO:0000259" key="9">
    <source>
        <dbReference type="PROSITE" id="PS50928"/>
    </source>
</evidence>
<evidence type="ECO:0000256" key="6">
    <source>
        <dbReference type="ARBA" id="ARBA00022989"/>
    </source>
</evidence>
<feature type="domain" description="ABC transmembrane type-1" evidence="9">
    <location>
        <begin position="122"/>
        <end position="328"/>
    </location>
</feature>
<keyword evidence="5 8" id="KW-0812">Transmembrane</keyword>
<feature type="transmembrane region" description="Helical" evidence="8">
    <location>
        <begin position="251"/>
        <end position="276"/>
    </location>
</feature>
<keyword evidence="11" id="KW-1185">Reference proteome</keyword>
<sequence>MSNDASIQGGRLRRAPGAQSIGRVLRALGVQPRLAVILIPYVWLVLFFMIPFLIVLKISFAELAIAQPPYSPLLVCADPEISSTWLCFVEGKISVHLSTKSYVGIVSEYGKPFYDTLYVRAYWNSVVTAFFSTILCLLIGYPMAYGIARSSSTVRNLLMMMIILPFWTSFLIRIYAWMGLLKDSGVINNALIWLGVIDSPLSMMNTQFAVYVGIVYSYLPFMILPLYANLEKMDLTLLEAAADLGCKPLKAFFVITVPLSLPGIVAGSMLVFIPAVGEYVIPELLGGSNTVMIGRELVNVFYQNRDWPAACALAIAVLILLVVPITLYQYYQNKEAEAGK</sequence>
<name>A0ABU0YKQ4_9PROT</name>
<accession>A0ABU0YKQ4</accession>
<dbReference type="PANTHER" id="PTHR42929">
    <property type="entry name" value="INNER MEMBRANE ABC TRANSPORTER PERMEASE PROTEIN YDCU-RELATED-RELATED"/>
    <property type="match status" value="1"/>
</dbReference>
<comment type="similarity">
    <text evidence="2">Belongs to the binding-protein-dependent transport system permease family. CysTW subfamily.</text>
</comment>
<evidence type="ECO:0000313" key="10">
    <source>
        <dbReference type="EMBL" id="MDQ7248299.1"/>
    </source>
</evidence>
<feature type="transmembrane region" description="Helical" evidence="8">
    <location>
        <begin position="208"/>
        <end position="230"/>
    </location>
</feature>
<dbReference type="Proteomes" id="UP001230156">
    <property type="component" value="Unassembled WGS sequence"/>
</dbReference>
<evidence type="ECO:0000313" key="11">
    <source>
        <dbReference type="Proteomes" id="UP001230156"/>
    </source>
</evidence>
<dbReference type="PROSITE" id="PS50928">
    <property type="entry name" value="ABC_TM1"/>
    <property type="match status" value="1"/>
</dbReference>
<feature type="transmembrane region" description="Helical" evidence="8">
    <location>
        <begin position="121"/>
        <end position="145"/>
    </location>
</feature>
<evidence type="ECO:0000256" key="4">
    <source>
        <dbReference type="ARBA" id="ARBA00022475"/>
    </source>
</evidence>
<dbReference type="InterPro" id="IPR000515">
    <property type="entry name" value="MetI-like"/>
</dbReference>
<dbReference type="InterPro" id="IPR035906">
    <property type="entry name" value="MetI-like_sf"/>
</dbReference>
<evidence type="ECO:0000256" key="2">
    <source>
        <dbReference type="ARBA" id="ARBA00007069"/>
    </source>
</evidence>
<dbReference type="CDD" id="cd06261">
    <property type="entry name" value="TM_PBP2"/>
    <property type="match status" value="1"/>
</dbReference>
<organism evidence="10 11">
    <name type="scientific">Dongia sedimenti</name>
    <dbReference type="NCBI Taxonomy" id="3064282"/>
    <lineage>
        <taxon>Bacteria</taxon>
        <taxon>Pseudomonadati</taxon>
        <taxon>Pseudomonadota</taxon>
        <taxon>Alphaproteobacteria</taxon>
        <taxon>Rhodospirillales</taxon>
        <taxon>Dongiaceae</taxon>
        <taxon>Dongia</taxon>
    </lineage>
</organism>
<dbReference type="SUPFAM" id="SSF161098">
    <property type="entry name" value="MetI-like"/>
    <property type="match status" value="1"/>
</dbReference>
<dbReference type="PANTHER" id="PTHR42929:SF3">
    <property type="entry name" value="PUTRESCINE TRANSPORT SYSTEM PERMEASE PROTEIN POTH"/>
    <property type="match status" value="1"/>
</dbReference>
<dbReference type="Pfam" id="PF00528">
    <property type="entry name" value="BPD_transp_1"/>
    <property type="match status" value="1"/>
</dbReference>
<comment type="caution">
    <text evidence="10">The sequence shown here is derived from an EMBL/GenBank/DDBJ whole genome shotgun (WGS) entry which is preliminary data.</text>
</comment>
<dbReference type="EMBL" id="JAUYVI010000003">
    <property type="protein sequence ID" value="MDQ7248299.1"/>
    <property type="molecule type" value="Genomic_DNA"/>
</dbReference>
<evidence type="ECO:0000256" key="5">
    <source>
        <dbReference type="ARBA" id="ARBA00022692"/>
    </source>
</evidence>
<keyword evidence="3 8" id="KW-0813">Transport</keyword>
<keyword evidence="4" id="KW-1003">Cell membrane</keyword>
<evidence type="ECO:0000256" key="8">
    <source>
        <dbReference type="RuleBase" id="RU363032"/>
    </source>
</evidence>